<dbReference type="RefSeq" id="WP_008562232.1">
    <property type="nucleotide sequence ID" value="NZ_CAKZKN010000035.1"/>
</dbReference>
<sequence>MIRALLDKDPAHLIRFAIVGVTVAALYVMLYVGFLSLGLAIWAANALAFGIAVLVQYVGQTAWTFRQQLAEPGQALRFCITIGLGFVTSAILTGLVGPALDWPSWLAAGIAAVLLPVQNYLFFRLWVYAGVGA</sequence>
<keyword evidence="4 6" id="KW-1133">Transmembrane helix</keyword>
<feature type="transmembrane region" description="Helical" evidence="6">
    <location>
        <begin position="102"/>
        <end position="123"/>
    </location>
</feature>
<accession>A0A0H5D5X4</accession>
<keyword evidence="5 6" id="KW-0472">Membrane</keyword>
<dbReference type="AlphaFoldDB" id="A0A0H5D5X4"/>
<dbReference type="GO" id="GO:0000271">
    <property type="term" value="P:polysaccharide biosynthetic process"/>
    <property type="evidence" value="ECO:0007669"/>
    <property type="project" value="InterPro"/>
</dbReference>
<evidence type="ECO:0000256" key="6">
    <source>
        <dbReference type="SAM" id="Phobius"/>
    </source>
</evidence>
<evidence type="ECO:0000256" key="3">
    <source>
        <dbReference type="ARBA" id="ARBA00022692"/>
    </source>
</evidence>
<dbReference type="OrthoDB" id="7667275at2"/>
<evidence type="ECO:0000256" key="5">
    <source>
        <dbReference type="ARBA" id="ARBA00023136"/>
    </source>
</evidence>
<dbReference type="GO" id="GO:0005886">
    <property type="term" value="C:plasma membrane"/>
    <property type="evidence" value="ECO:0007669"/>
    <property type="project" value="TreeGrafter"/>
</dbReference>
<dbReference type="STRING" id="481446.NIT7645_03518"/>
<dbReference type="InterPro" id="IPR051401">
    <property type="entry name" value="GtrA_CellWall_Glycosyl"/>
</dbReference>
<dbReference type="InterPro" id="IPR007267">
    <property type="entry name" value="GtrA_DPMS_TM"/>
</dbReference>
<feature type="domain" description="GtrA/DPMS transmembrane" evidence="7">
    <location>
        <begin position="15"/>
        <end position="127"/>
    </location>
</feature>
<protein>
    <submittedName>
        <fullName evidence="8">GtrA-like protein</fullName>
    </submittedName>
</protein>
<keyword evidence="9" id="KW-1185">Reference proteome</keyword>
<keyword evidence="3 6" id="KW-0812">Transmembrane</keyword>
<feature type="transmembrane region" description="Helical" evidence="6">
    <location>
        <begin position="12"/>
        <end position="34"/>
    </location>
</feature>
<organism evidence="8 9">
    <name type="scientific">Phaeobacter italicus</name>
    <dbReference type="NCBI Taxonomy" id="481446"/>
    <lineage>
        <taxon>Bacteria</taxon>
        <taxon>Pseudomonadati</taxon>
        <taxon>Pseudomonadota</taxon>
        <taxon>Alphaproteobacteria</taxon>
        <taxon>Rhodobacterales</taxon>
        <taxon>Roseobacteraceae</taxon>
        <taxon>Phaeobacter</taxon>
    </lineage>
</organism>
<evidence type="ECO:0000313" key="8">
    <source>
        <dbReference type="EMBL" id="CRL12083.1"/>
    </source>
</evidence>
<feature type="transmembrane region" description="Helical" evidence="6">
    <location>
        <begin position="75"/>
        <end position="96"/>
    </location>
</feature>
<evidence type="ECO:0000259" key="7">
    <source>
        <dbReference type="Pfam" id="PF04138"/>
    </source>
</evidence>
<dbReference type="Proteomes" id="UP000043764">
    <property type="component" value="Unassembled WGS sequence"/>
</dbReference>
<dbReference type="PANTHER" id="PTHR38459">
    <property type="entry name" value="PROPHAGE BACTOPRENOL-LINKED GLUCOSE TRANSLOCASE HOMOLOG"/>
    <property type="match status" value="1"/>
</dbReference>
<evidence type="ECO:0000313" key="9">
    <source>
        <dbReference type="Proteomes" id="UP000043764"/>
    </source>
</evidence>
<proteinExistence type="inferred from homology"/>
<evidence type="ECO:0000256" key="1">
    <source>
        <dbReference type="ARBA" id="ARBA00004141"/>
    </source>
</evidence>
<comment type="similarity">
    <text evidence="2">Belongs to the GtrA family.</text>
</comment>
<dbReference type="PANTHER" id="PTHR38459:SF1">
    <property type="entry name" value="PROPHAGE BACTOPRENOL-LINKED GLUCOSE TRANSLOCASE HOMOLOG"/>
    <property type="match status" value="1"/>
</dbReference>
<dbReference type="Pfam" id="PF04138">
    <property type="entry name" value="GtrA_DPMS_TM"/>
    <property type="match status" value="1"/>
</dbReference>
<reference evidence="8 9" key="1">
    <citation type="submission" date="2015-05" db="EMBL/GenBank/DDBJ databases">
        <authorList>
            <person name="Rodrigo-Torres Lidia"/>
            <person name="Arahal R.David."/>
        </authorList>
    </citation>
    <scope>NUCLEOTIDE SEQUENCE [LARGE SCALE GENOMIC DNA]</scope>
    <source>
        <strain evidence="8 9">CECT 7321</strain>
    </source>
</reference>
<name>A0A0H5D5X4_9RHOB</name>
<gene>
    <name evidence="8" type="ORF">NIT7321_02955</name>
</gene>
<feature type="transmembrane region" description="Helical" evidence="6">
    <location>
        <begin position="40"/>
        <end position="63"/>
    </location>
</feature>
<evidence type="ECO:0000256" key="4">
    <source>
        <dbReference type="ARBA" id="ARBA00022989"/>
    </source>
</evidence>
<dbReference type="EMBL" id="CVRL01000037">
    <property type="protein sequence ID" value="CRL12083.1"/>
    <property type="molecule type" value="Genomic_DNA"/>
</dbReference>
<evidence type="ECO:0000256" key="2">
    <source>
        <dbReference type="ARBA" id="ARBA00009399"/>
    </source>
</evidence>
<comment type="subcellular location">
    <subcellularLocation>
        <location evidence="1">Membrane</location>
        <topology evidence="1">Multi-pass membrane protein</topology>
    </subcellularLocation>
</comment>